<evidence type="ECO:0000256" key="1">
    <source>
        <dbReference type="SAM" id="Coils"/>
    </source>
</evidence>
<feature type="transmembrane region" description="Helical" evidence="2">
    <location>
        <begin position="6"/>
        <end position="24"/>
    </location>
</feature>
<comment type="caution">
    <text evidence="3">The sequence shown here is derived from an EMBL/GenBank/DDBJ whole genome shotgun (WGS) entry which is preliminary data.</text>
</comment>
<evidence type="ECO:0000256" key="2">
    <source>
        <dbReference type="SAM" id="Phobius"/>
    </source>
</evidence>
<sequence>MADSQWLVTVLVAVVTSGGTLLATKSTNRASLTKTNNDNAIQLFEQYKELNEQLQSKVDRLEDKLEKLQDKYEKEIAFYQSEVERLEDENSELIKKLENVKGVD</sequence>
<keyword evidence="2" id="KW-0812">Transmembrane</keyword>
<organism evidence="3 4">
    <name type="scientific">Enterococcus pseudoavium</name>
    <dbReference type="NCBI Taxonomy" id="44007"/>
    <lineage>
        <taxon>Bacteria</taxon>
        <taxon>Bacillati</taxon>
        <taxon>Bacillota</taxon>
        <taxon>Bacilli</taxon>
        <taxon>Lactobacillales</taxon>
        <taxon>Enterococcaceae</taxon>
        <taxon>Enterococcus</taxon>
    </lineage>
</organism>
<proteinExistence type="predicted"/>
<keyword evidence="1" id="KW-0175">Coiled coil</keyword>
<reference evidence="3" key="1">
    <citation type="submission" date="2023-03" db="EMBL/GenBank/DDBJ databases">
        <authorList>
            <person name="Shen W."/>
            <person name="Cai J."/>
        </authorList>
    </citation>
    <scope>NUCLEOTIDE SEQUENCE</scope>
    <source>
        <strain evidence="3">P69-2</strain>
    </source>
</reference>
<dbReference type="AlphaFoldDB" id="A0AAE4I3A5"/>
<gene>
    <name evidence="3" type="ORF">P7H00_11280</name>
</gene>
<keyword evidence="2" id="KW-1133">Transmembrane helix</keyword>
<evidence type="ECO:0000313" key="3">
    <source>
        <dbReference type="EMBL" id="MDT2737692.1"/>
    </source>
</evidence>
<dbReference type="RefSeq" id="WP_311797312.1">
    <property type="nucleotide sequence ID" value="NZ_JARQAI010000019.1"/>
</dbReference>
<protein>
    <submittedName>
        <fullName evidence="3">Uncharacterized protein</fullName>
    </submittedName>
</protein>
<accession>A0AAE4I3A5</accession>
<name>A0AAE4I3A5_9ENTE</name>
<evidence type="ECO:0000313" key="4">
    <source>
        <dbReference type="Proteomes" id="UP001180842"/>
    </source>
</evidence>
<keyword evidence="2" id="KW-0472">Membrane</keyword>
<dbReference type="Proteomes" id="UP001180842">
    <property type="component" value="Unassembled WGS sequence"/>
</dbReference>
<feature type="coiled-coil region" evidence="1">
    <location>
        <begin position="37"/>
        <end position="103"/>
    </location>
</feature>
<dbReference type="EMBL" id="JARQAI010000019">
    <property type="protein sequence ID" value="MDT2737692.1"/>
    <property type="molecule type" value="Genomic_DNA"/>
</dbReference>